<keyword evidence="1" id="KW-0812">Transmembrane</keyword>
<dbReference type="OrthoDB" id="9996201at2"/>
<dbReference type="Proteomes" id="UP000297394">
    <property type="component" value="Unassembled WGS sequence"/>
</dbReference>
<feature type="transmembrane region" description="Helical" evidence="1">
    <location>
        <begin position="36"/>
        <end position="57"/>
    </location>
</feature>
<dbReference type="Proteomes" id="UP000297918">
    <property type="component" value="Unassembled WGS sequence"/>
</dbReference>
<feature type="transmembrane region" description="Helical" evidence="1">
    <location>
        <begin position="73"/>
        <end position="95"/>
    </location>
</feature>
<gene>
    <name evidence="2" type="ORF">EHQ23_06975</name>
    <name evidence="3" type="ORF">EHQ26_09695</name>
</gene>
<keyword evidence="1" id="KW-0472">Membrane</keyword>
<reference evidence="3" key="1">
    <citation type="submission" date="2018-10" db="EMBL/GenBank/DDBJ databases">
        <authorList>
            <person name="Vincent A.T."/>
            <person name="Schiettekatte O."/>
            <person name="Bourhy P."/>
            <person name="Veyrier F.J."/>
            <person name="Picardeau M."/>
        </authorList>
    </citation>
    <scope>NUCLEOTIDE SEQUENCE</scope>
    <source>
        <strain evidence="3">201800281</strain>
    </source>
</reference>
<protein>
    <submittedName>
        <fullName evidence="2">Uncharacterized protein</fullName>
    </submittedName>
</protein>
<evidence type="ECO:0000256" key="1">
    <source>
        <dbReference type="SAM" id="Phobius"/>
    </source>
</evidence>
<keyword evidence="5" id="KW-1185">Reference proteome</keyword>
<evidence type="ECO:0000313" key="3">
    <source>
        <dbReference type="EMBL" id="TGK92240.1"/>
    </source>
</evidence>
<keyword evidence="1" id="KW-1133">Transmembrane helix</keyword>
<evidence type="ECO:0000313" key="4">
    <source>
        <dbReference type="Proteomes" id="UP000297394"/>
    </source>
</evidence>
<evidence type="ECO:0000313" key="5">
    <source>
        <dbReference type="Proteomes" id="UP000297918"/>
    </source>
</evidence>
<accession>A0A4R9IML8</accession>
<name>A0A4R9IML8_9LEPT</name>
<comment type="caution">
    <text evidence="2">The sequence shown here is derived from an EMBL/GenBank/DDBJ whole genome shotgun (WGS) entry which is preliminary data.</text>
</comment>
<organism evidence="2 4">
    <name type="scientific">Leptospira bourretii</name>
    <dbReference type="NCBI Taxonomy" id="2484962"/>
    <lineage>
        <taxon>Bacteria</taxon>
        <taxon>Pseudomonadati</taxon>
        <taxon>Spirochaetota</taxon>
        <taxon>Spirochaetia</taxon>
        <taxon>Leptospirales</taxon>
        <taxon>Leptospiraceae</taxon>
        <taxon>Leptospira</taxon>
    </lineage>
</organism>
<dbReference type="EMBL" id="RQFM01000010">
    <property type="protein sequence ID" value="TGK88562.1"/>
    <property type="molecule type" value="Genomic_DNA"/>
</dbReference>
<dbReference type="AlphaFoldDB" id="A0A4R9IML8"/>
<sequence length="218" mass="25609">MIVFLFFFLYFILNPYYFIMLNVYKSNGIACIFGKENAFVFLFTLIPLSLITNAFVLKKAYIYFTQGIKENNLFILIFAVYTIIYSWFLLSAVMFTDQNISCRYDYSLGNLKIKSLDNTVNIDDKNIQNAGTQLSNFCSKNRARIPNISDTQLLNHKESLSKKGDLILLFNENLKSYDYYTYNGKNFQINNSRLEIQKYHFCILNTLKIKSILRFEIN</sequence>
<dbReference type="RefSeq" id="WP_135749975.1">
    <property type="nucleotide sequence ID" value="NZ_RQFM01000010.1"/>
</dbReference>
<feature type="transmembrane region" description="Helical" evidence="1">
    <location>
        <begin position="6"/>
        <end position="24"/>
    </location>
</feature>
<reference evidence="4 5" key="2">
    <citation type="journal article" date="2019" name="PLoS Negl. Trop. Dis.">
        <title>Revisiting the worldwide diversity of Leptospira species in the environment.</title>
        <authorList>
            <person name="Vincent A.T."/>
            <person name="Schiettekatte O."/>
            <person name="Bourhy P."/>
            <person name="Veyrier F.J."/>
            <person name="Picardeau M."/>
        </authorList>
    </citation>
    <scope>NUCLEOTIDE SEQUENCE [LARGE SCALE GENOMIC DNA]</scope>
    <source>
        <strain evidence="2 4">201800280</strain>
        <strain evidence="5">201800281</strain>
    </source>
</reference>
<dbReference type="EMBL" id="RQFL01000022">
    <property type="protein sequence ID" value="TGK92240.1"/>
    <property type="molecule type" value="Genomic_DNA"/>
</dbReference>
<proteinExistence type="predicted"/>
<evidence type="ECO:0000313" key="2">
    <source>
        <dbReference type="EMBL" id="TGK88562.1"/>
    </source>
</evidence>